<evidence type="ECO:0000313" key="4">
    <source>
        <dbReference type="Proteomes" id="UP000288216"/>
    </source>
</evidence>
<organism evidence="3 4">
    <name type="scientific">Scyliorhinus torazame</name>
    <name type="common">Cloudy catshark</name>
    <name type="synonym">Catulus torazame</name>
    <dbReference type="NCBI Taxonomy" id="75743"/>
    <lineage>
        <taxon>Eukaryota</taxon>
        <taxon>Metazoa</taxon>
        <taxon>Chordata</taxon>
        <taxon>Craniata</taxon>
        <taxon>Vertebrata</taxon>
        <taxon>Chondrichthyes</taxon>
        <taxon>Elasmobranchii</taxon>
        <taxon>Galeomorphii</taxon>
        <taxon>Galeoidea</taxon>
        <taxon>Carcharhiniformes</taxon>
        <taxon>Scyliorhinidae</taxon>
        <taxon>Scyliorhinus</taxon>
    </lineage>
</organism>
<protein>
    <submittedName>
        <fullName evidence="3">Uncharacterized protein</fullName>
    </submittedName>
</protein>
<dbReference type="Proteomes" id="UP000288216">
    <property type="component" value="Unassembled WGS sequence"/>
</dbReference>
<dbReference type="PANTHER" id="PTHR24112:SF9">
    <property type="entry name" value="PROTEIN PHOSPHATASE 1 REGULATORY SUBUNIT 37"/>
    <property type="match status" value="1"/>
</dbReference>
<dbReference type="PANTHER" id="PTHR24112">
    <property type="entry name" value="LEUCINE-RICH REPEAT, ISOFORM F-RELATED"/>
    <property type="match status" value="1"/>
</dbReference>
<reference evidence="3 4" key="1">
    <citation type="journal article" date="2018" name="Nat. Ecol. Evol.">
        <title>Shark genomes provide insights into elasmobranch evolution and the origin of vertebrates.</title>
        <authorList>
            <person name="Hara Y"/>
            <person name="Yamaguchi K"/>
            <person name="Onimaru K"/>
            <person name="Kadota M"/>
            <person name="Koyanagi M"/>
            <person name="Keeley SD"/>
            <person name="Tatsumi K"/>
            <person name="Tanaka K"/>
            <person name="Motone F"/>
            <person name="Kageyama Y"/>
            <person name="Nozu R"/>
            <person name="Adachi N"/>
            <person name="Nishimura O"/>
            <person name="Nakagawa R"/>
            <person name="Tanegashima C"/>
            <person name="Kiyatake I"/>
            <person name="Matsumoto R"/>
            <person name="Murakumo K"/>
            <person name="Nishida K"/>
            <person name="Terakita A"/>
            <person name="Kuratani S"/>
            <person name="Sato K"/>
            <person name="Hyodo S Kuraku.S."/>
        </authorList>
    </citation>
    <scope>NUCLEOTIDE SEQUENCE [LARGE SCALE GENOMIC DNA]</scope>
</reference>
<dbReference type="EMBL" id="BFAA01000146">
    <property type="protein sequence ID" value="GCB67394.1"/>
    <property type="molecule type" value="Genomic_DNA"/>
</dbReference>
<dbReference type="SUPFAM" id="SSF52047">
    <property type="entry name" value="RNI-like"/>
    <property type="match status" value="1"/>
</dbReference>
<evidence type="ECO:0000313" key="3">
    <source>
        <dbReference type="EMBL" id="GCB67394.1"/>
    </source>
</evidence>
<accession>A0A401P2N2</accession>
<proteinExistence type="predicted"/>
<keyword evidence="1" id="KW-0433">Leucine-rich repeat</keyword>
<dbReference type="InterPro" id="IPR032675">
    <property type="entry name" value="LRR_dom_sf"/>
</dbReference>
<dbReference type="AlphaFoldDB" id="A0A401P2N2"/>
<name>A0A401P2N2_SCYTO</name>
<sequence>MVFQEITDVNQRNKCLDMKGEKLDYESCEALEEIFRRMQFKLINLEWVKLDEDGASALFDIMEYYDSAVHLSISFTKHIGTRGWIAAAQLIRKSSSLQEFEACGIPLMENSACFVARGLRFNSHLRVLRLDNASMSGRPLMLLGKQEWGTVKQILTTDK</sequence>
<comment type="caution">
    <text evidence="3">The sequence shown here is derived from an EMBL/GenBank/DDBJ whole genome shotgun (WGS) entry which is preliminary data.</text>
</comment>
<keyword evidence="4" id="KW-1185">Reference proteome</keyword>
<evidence type="ECO:0000256" key="1">
    <source>
        <dbReference type="ARBA" id="ARBA00022614"/>
    </source>
</evidence>
<evidence type="ECO:0000256" key="2">
    <source>
        <dbReference type="ARBA" id="ARBA00022737"/>
    </source>
</evidence>
<dbReference type="InterPro" id="IPR051279">
    <property type="entry name" value="PP1-Reg/Actin-Interact_Protein"/>
</dbReference>
<gene>
    <name evidence="3" type="ORF">scyTo_0000723</name>
</gene>
<keyword evidence="2" id="KW-0677">Repeat</keyword>
<dbReference type="STRING" id="75743.A0A401P2N2"/>
<dbReference type="Gene3D" id="3.80.10.10">
    <property type="entry name" value="Ribonuclease Inhibitor"/>
    <property type="match status" value="1"/>
</dbReference>
<dbReference type="OrthoDB" id="10034042at2759"/>